<feature type="domain" description="Phospholipase/carboxylesterase/thioesterase" evidence="3">
    <location>
        <begin position="3"/>
        <end position="202"/>
    </location>
</feature>
<gene>
    <name evidence="4" type="ORF">MB2181_05875</name>
</gene>
<evidence type="ECO:0000313" key="4">
    <source>
        <dbReference type="EMBL" id="EAV47582.1"/>
    </source>
</evidence>
<accession>A0P7S2</accession>
<dbReference type="Proteomes" id="UP000054262">
    <property type="component" value="Unassembled WGS sequence"/>
</dbReference>
<comment type="caution">
    <text evidence="4">The sequence shown here is derived from an EMBL/GenBank/DDBJ whole genome shotgun (WGS) entry which is preliminary data.</text>
</comment>
<dbReference type="PANTHER" id="PTHR10655:SF17">
    <property type="entry name" value="LYSOPHOSPHOLIPASE-LIKE PROTEIN 1"/>
    <property type="match status" value="1"/>
</dbReference>
<organism evidence="4 5">
    <name type="scientific">Methylophilales bacterium HTCC2181</name>
    <dbReference type="NCBI Taxonomy" id="383631"/>
    <lineage>
        <taxon>Bacteria</taxon>
        <taxon>Pseudomonadati</taxon>
        <taxon>Pseudomonadota</taxon>
        <taxon>Betaproteobacteria</taxon>
        <taxon>Nitrosomonadales</taxon>
        <taxon>OM43 clade</taxon>
    </lineage>
</organism>
<proteinExistence type="inferred from homology"/>
<dbReference type="InterPro" id="IPR050565">
    <property type="entry name" value="LYPA1-2/EST-like"/>
</dbReference>
<evidence type="ECO:0000259" key="3">
    <source>
        <dbReference type="Pfam" id="PF02230"/>
    </source>
</evidence>
<evidence type="ECO:0000256" key="1">
    <source>
        <dbReference type="ARBA" id="ARBA00006499"/>
    </source>
</evidence>
<name>A0P7S2_9PROT</name>
<dbReference type="InterPro" id="IPR003140">
    <property type="entry name" value="PLipase/COase/thioEstase"/>
</dbReference>
<dbReference type="InterPro" id="IPR029058">
    <property type="entry name" value="AB_hydrolase_fold"/>
</dbReference>
<keyword evidence="5" id="KW-1185">Reference proteome</keyword>
<protein>
    <submittedName>
        <fullName evidence="4">Carboxylesterase</fullName>
    </submittedName>
</protein>
<sequence length="204" mass="22813">MLIINKQKNPRMLVVWLHGLGADGNDFAAVVQGLGLSDIEFILPNAPMIPITLNQGLEMRGWYDIESLSFMRHDIDGMNKSMVYIEKIISDRLINSINSLKICLVGFSQGAVLSLYIAANSSTKLNGVIALSGYLPEKNVVKASSKMPILAIHGQHDDIININYAQKSFCDLMPMEHFNLLTFPMGHEVIDEEIMHIKQFLQRA</sequence>
<evidence type="ECO:0000313" key="5">
    <source>
        <dbReference type="Proteomes" id="UP000054262"/>
    </source>
</evidence>
<keyword evidence="2" id="KW-0378">Hydrolase</keyword>
<dbReference type="EMBL" id="AAUX01000001">
    <property type="protein sequence ID" value="EAV47582.1"/>
    <property type="molecule type" value="Genomic_DNA"/>
</dbReference>
<reference evidence="4 5" key="1">
    <citation type="submission" date="2006-11" db="EMBL/GenBank/DDBJ databases">
        <authorList>
            <person name="Giovannoni S."/>
            <person name="Vergin K."/>
            <person name="Ferriera S."/>
            <person name="Johnson J."/>
            <person name="Kravitz S."/>
            <person name="Beeson K."/>
            <person name="Sutton G."/>
            <person name="Rogers Y.-H."/>
            <person name="Friedman R."/>
            <person name="Frazier M."/>
            <person name="Venter J.C."/>
        </authorList>
    </citation>
    <scope>NUCLEOTIDE SEQUENCE [LARGE SCALE GENOMIC DNA]</scope>
    <source>
        <strain evidence="4 5">HTCC2181</strain>
    </source>
</reference>
<evidence type="ECO:0000256" key="2">
    <source>
        <dbReference type="ARBA" id="ARBA00022801"/>
    </source>
</evidence>
<dbReference type="AlphaFoldDB" id="A0P7S2"/>
<dbReference type="SUPFAM" id="SSF53474">
    <property type="entry name" value="alpha/beta-Hydrolases"/>
    <property type="match status" value="1"/>
</dbReference>
<dbReference type="Gene3D" id="3.40.50.1820">
    <property type="entry name" value="alpha/beta hydrolase"/>
    <property type="match status" value="1"/>
</dbReference>
<comment type="similarity">
    <text evidence="1">Belongs to the AB hydrolase superfamily. AB hydrolase 2 family.</text>
</comment>
<dbReference type="PANTHER" id="PTHR10655">
    <property type="entry name" value="LYSOPHOSPHOLIPASE-RELATED"/>
    <property type="match status" value="1"/>
</dbReference>
<dbReference type="OrthoDB" id="9801763at2"/>
<dbReference type="GO" id="GO:0016787">
    <property type="term" value="F:hydrolase activity"/>
    <property type="evidence" value="ECO:0007669"/>
    <property type="project" value="UniProtKB-KW"/>
</dbReference>
<dbReference type="Pfam" id="PF02230">
    <property type="entry name" value="Abhydrolase_2"/>
    <property type="match status" value="1"/>
</dbReference>